<gene>
    <name evidence="1" type="ORF">FSUBG_106</name>
</gene>
<name>A0A8H5QI47_GIBSU</name>
<dbReference type="EMBL" id="JAAOAV010000001">
    <property type="protein sequence ID" value="KAF5614226.1"/>
    <property type="molecule type" value="Genomic_DNA"/>
</dbReference>
<sequence>MLLQLLVELKLFSQLLFGRVPEVKIELLALLHQLERRLELLIFDSELAVAPNEIVILVIDTPNPSSWAIGDNQVKFKVWLFVDLIGSIPT</sequence>
<comment type="caution">
    <text evidence="1">The sequence shown here is derived from an EMBL/GenBank/DDBJ whole genome shotgun (WGS) entry which is preliminary data.</text>
</comment>
<organism evidence="1 2">
    <name type="scientific">Gibberella subglutinans</name>
    <name type="common">Fusarium subglutinans</name>
    <dbReference type="NCBI Taxonomy" id="42677"/>
    <lineage>
        <taxon>Eukaryota</taxon>
        <taxon>Fungi</taxon>
        <taxon>Dikarya</taxon>
        <taxon>Ascomycota</taxon>
        <taxon>Pezizomycotina</taxon>
        <taxon>Sordariomycetes</taxon>
        <taxon>Hypocreomycetidae</taxon>
        <taxon>Hypocreales</taxon>
        <taxon>Nectriaceae</taxon>
        <taxon>Fusarium</taxon>
        <taxon>Fusarium fujikuroi species complex</taxon>
    </lineage>
</organism>
<dbReference type="AlphaFoldDB" id="A0A8H5QI47"/>
<accession>A0A8H5QI47</accession>
<evidence type="ECO:0000313" key="2">
    <source>
        <dbReference type="Proteomes" id="UP000547976"/>
    </source>
</evidence>
<reference evidence="1 2" key="1">
    <citation type="submission" date="2020-05" db="EMBL/GenBank/DDBJ databases">
        <title>Identification and distribution of gene clusters putatively required for synthesis of sphingolipid metabolism inhibitors in phylogenetically diverse species of the filamentous fungus Fusarium.</title>
        <authorList>
            <person name="Kim H.-S."/>
            <person name="Busman M."/>
            <person name="Brown D.W."/>
            <person name="Divon H."/>
            <person name="Uhlig S."/>
            <person name="Proctor R.H."/>
        </authorList>
    </citation>
    <scope>NUCLEOTIDE SEQUENCE [LARGE SCALE GENOMIC DNA]</scope>
    <source>
        <strain evidence="1 2">NRRL 66333</strain>
    </source>
</reference>
<dbReference type="GeneID" id="59309910"/>
<protein>
    <submittedName>
        <fullName evidence="1">Uncharacterized protein</fullName>
    </submittedName>
</protein>
<proteinExistence type="predicted"/>
<dbReference type="Proteomes" id="UP000547976">
    <property type="component" value="Unassembled WGS sequence"/>
</dbReference>
<keyword evidence="2" id="KW-1185">Reference proteome</keyword>
<evidence type="ECO:0000313" key="1">
    <source>
        <dbReference type="EMBL" id="KAF5614226.1"/>
    </source>
</evidence>
<dbReference type="RefSeq" id="XP_036544244.1">
    <property type="nucleotide sequence ID" value="XM_036675192.1"/>
</dbReference>